<evidence type="ECO:0000256" key="5">
    <source>
        <dbReference type="ARBA" id="ARBA00023014"/>
    </source>
</evidence>
<dbReference type="Proteomes" id="UP000315082">
    <property type="component" value="Chromosome"/>
</dbReference>
<keyword evidence="5" id="KW-0411">Iron-sulfur</keyword>
<dbReference type="RefSeq" id="WP_145096274.1">
    <property type="nucleotide sequence ID" value="NZ_CP036348.1"/>
</dbReference>
<dbReference type="GO" id="GO:0016491">
    <property type="term" value="F:oxidoreductase activity"/>
    <property type="evidence" value="ECO:0007669"/>
    <property type="project" value="UniProtKB-KW"/>
</dbReference>
<keyword evidence="6" id="KW-0732">Signal</keyword>
<evidence type="ECO:0000313" key="7">
    <source>
        <dbReference type="EMBL" id="QDV69197.1"/>
    </source>
</evidence>
<evidence type="ECO:0000313" key="8">
    <source>
        <dbReference type="Proteomes" id="UP000315082"/>
    </source>
</evidence>
<evidence type="ECO:0000256" key="4">
    <source>
        <dbReference type="ARBA" id="ARBA00023004"/>
    </source>
</evidence>
<protein>
    <submittedName>
        <fullName evidence="7">Putative FAD-binding dehydrogenase</fullName>
    </submittedName>
</protein>
<organism evidence="7 8">
    <name type="scientific">Rosistilla carotiformis</name>
    <dbReference type="NCBI Taxonomy" id="2528017"/>
    <lineage>
        <taxon>Bacteria</taxon>
        <taxon>Pseudomonadati</taxon>
        <taxon>Planctomycetota</taxon>
        <taxon>Planctomycetia</taxon>
        <taxon>Pirellulales</taxon>
        <taxon>Pirellulaceae</taxon>
        <taxon>Rosistilla</taxon>
    </lineage>
</organism>
<name>A0A518JUH7_9BACT</name>
<dbReference type="AlphaFoldDB" id="A0A518JUH7"/>
<evidence type="ECO:0000256" key="1">
    <source>
        <dbReference type="ARBA" id="ARBA00022485"/>
    </source>
</evidence>
<keyword evidence="3" id="KW-0560">Oxidoreductase</keyword>
<sequence precursor="true">MIRITRLFVVALIALGSTFAIASDAARQTDVCVYGSTPAGIAAAVSAAKAGRSVLLVEPTDRIGGMLTSGLSHTDFRSFEALTGFFLEFSKRVDADYRSRYGADSEQVVAAFGGTHGEPSVNLRILQQMLAEYPSIATQKHLVLEEVATTESVGGRRRIVSARFAGPQGQTLQVDARVFIDASYEGDLLAAAGECYHIGRESRSQYGEPMAGNPQGQADGQVQGYNLRLIMTTDTTNMREPVEPKGYDRDDFIDVLKAFESGKLEHVFASDHSGIFRAHAPGMPNGKADINDTPHAPVRLSMPDINDAYPDGDPATRAKIVAAHYAYNLGLLYFLQHDAAVPAAIREDARRWGFCRDEFPETEGIPPQLYIREARRMVGQHVFTGRDTEQAEGDARAVLHRDSIAIGDYVHNCHGTGRTGSRYDGKHEGEFYKKIPPYQIPYGVIVPAVTENLLVPVACSASHFGFGALRLEPIWSSLGQAAGWASAIAIEQDLPVQSIDVPQLQRRLHADGSATIYVSDVPPDSKDFAAVQWWGTRGGLHGLAPTDQPRPKSLGSQYNAAFPGHAAELDQPTSEAVRSQWSKLLAKEQDLPRQRSAKESSRRDWILHAWNHRDR</sequence>
<dbReference type="EMBL" id="CP036348">
    <property type="protein sequence ID" value="QDV69197.1"/>
    <property type="molecule type" value="Genomic_DNA"/>
</dbReference>
<reference evidence="7 8" key="1">
    <citation type="submission" date="2019-02" db="EMBL/GenBank/DDBJ databases">
        <title>Deep-cultivation of Planctomycetes and their phenomic and genomic characterization uncovers novel biology.</title>
        <authorList>
            <person name="Wiegand S."/>
            <person name="Jogler M."/>
            <person name="Boedeker C."/>
            <person name="Pinto D."/>
            <person name="Vollmers J."/>
            <person name="Rivas-Marin E."/>
            <person name="Kohn T."/>
            <person name="Peeters S.H."/>
            <person name="Heuer A."/>
            <person name="Rast P."/>
            <person name="Oberbeckmann S."/>
            <person name="Bunk B."/>
            <person name="Jeske O."/>
            <person name="Meyerdierks A."/>
            <person name="Storesund J.E."/>
            <person name="Kallscheuer N."/>
            <person name="Luecker S."/>
            <person name="Lage O.M."/>
            <person name="Pohl T."/>
            <person name="Merkel B.J."/>
            <person name="Hornburger P."/>
            <person name="Mueller R.-W."/>
            <person name="Bruemmer F."/>
            <person name="Labrenz M."/>
            <person name="Spormann A.M."/>
            <person name="Op den Camp H."/>
            <person name="Overmann J."/>
            <person name="Amann R."/>
            <person name="Jetten M.S.M."/>
            <person name="Mascher T."/>
            <person name="Medema M.H."/>
            <person name="Devos D.P."/>
            <person name="Kaster A.-K."/>
            <person name="Ovreas L."/>
            <person name="Rohde M."/>
            <person name="Galperin M.Y."/>
            <person name="Jogler C."/>
        </authorList>
    </citation>
    <scope>NUCLEOTIDE SEQUENCE [LARGE SCALE GENOMIC DNA]</scope>
    <source>
        <strain evidence="7 8">Poly24</strain>
    </source>
</reference>
<dbReference type="OrthoDB" id="287984at2"/>
<feature type="chain" id="PRO_5021828017" evidence="6">
    <location>
        <begin position="23"/>
        <end position="615"/>
    </location>
</feature>
<dbReference type="SUPFAM" id="SSF51971">
    <property type="entry name" value="Nucleotide-binding domain"/>
    <property type="match status" value="1"/>
</dbReference>
<evidence type="ECO:0000256" key="6">
    <source>
        <dbReference type="SAM" id="SignalP"/>
    </source>
</evidence>
<feature type="signal peptide" evidence="6">
    <location>
        <begin position="1"/>
        <end position="22"/>
    </location>
</feature>
<dbReference type="Gene3D" id="3.30.9.100">
    <property type="match status" value="1"/>
</dbReference>
<dbReference type="GO" id="GO:0051539">
    <property type="term" value="F:4 iron, 4 sulfur cluster binding"/>
    <property type="evidence" value="ECO:0007669"/>
    <property type="project" value="UniProtKB-KW"/>
</dbReference>
<keyword evidence="2" id="KW-0479">Metal-binding</keyword>
<proteinExistence type="predicted"/>
<gene>
    <name evidence="7" type="ORF">Poly24_29120</name>
</gene>
<evidence type="ECO:0000256" key="3">
    <source>
        <dbReference type="ARBA" id="ARBA00023002"/>
    </source>
</evidence>
<accession>A0A518JUH7</accession>
<dbReference type="PANTHER" id="PTHR43498">
    <property type="entry name" value="FERREDOXIN:COB-COM HETERODISULFIDE REDUCTASE SUBUNIT A"/>
    <property type="match status" value="1"/>
</dbReference>
<dbReference type="GO" id="GO:0046872">
    <property type="term" value="F:metal ion binding"/>
    <property type="evidence" value="ECO:0007669"/>
    <property type="project" value="UniProtKB-KW"/>
</dbReference>
<evidence type="ECO:0000256" key="2">
    <source>
        <dbReference type="ARBA" id="ARBA00022723"/>
    </source>
</evidence>
<dbReference type="KEGG" id="rcf:Poly24_29120"/>
<dbReference type="InterPro" id="IPR036188">
    <property type="entry name" value="FAD/NAD-bd_sf"/>
</dbReference>
<keyword evidence="1" id="KW-0004">4Fe-4S</keyword>
<keyword evidence="8" id="KW-1185">Reference proteome</keyword>
<dbReference type="PANTHER" id="PTHR43498:SF1">
    <property type="entry name" value="COB--COM HETERODISULFIDE REDUCTASE IRON-SULFUR SUBUNIT A"/>
    <property type="match status" value="1"/>
</dbReference>
<keyword evidence="4" id="KW-0408">Iron</keyword>
<dbReference type="Gene3D" id="3.50.50.60">
    <property type="entry name" value="FAD/NAD(P)-binding domain"/>
    <property type="match status" value="1"/>
</dbReference>
<dbReference type="Pfam" id="PF12831">
    <property type="entry name" value="FAD_oxidored"/>
    <property type="match status" value="1"/>
</dbReference>
<dbReference type="InterPro" id="IPR039650">
    <property type="entry name" value="HdrA-like"/>
</dbReference>